<comment type="caution">
    <text evidence="2">The sequence shown here is derived from an EMBL/GenBank/DDBJ whole genome shotgun (WGS) entry which is preliminary data.</text>
</comment>
<feature type="non-terminal residue" evidence="2">
    <location>
        <position position="1"/>
    </location>
</feature>
<sequence length="24" mass="2592">EIYSVKVHLDPAVEEGESVESSST</sequence>
<dbReference type="AlphaFoldDB" id="A0A699VH09"/>
<proteinExistence type="predicted"/>
<dbReference type="EMBL" id="BKCJ011439394">
    <property type="protein sequence ID" value="GFD33800.1"/>
    <property type="molecule type" value="Genomic_DNA"/>
</dbReference>
<organism evidence="2">
    <name type="scientific">Tanacetum cinerariifolium</name>
    <name type="common">Dalmatian daisy</name>
    <name type="synonym">Chrysanthemum cinerariifolium</name>
    <dbReference type="NCBI Taxonomy" id="118510"/>
    <lineage>
        <taxon>Eukaryota</taxon>
        <taxon>Viridiplantae</taxon>
        <taxon>Streptophyta</taxon>
        <taxon>Embryophyta</taxon>
        <taxon>Tracheophyta</taxon>
        <taxon>Spermatophyta</taxon>
        <taxon>Magnoliopsida</taxon>
        <taxon>eudicotyledons</taxon>
        <taxon>Gunneridae</taxon>
        <taxon>Pentapetalae</taxon>
        <taxon>asterids</taxon>
        <taxon>campanulids</taxon>
        <taxon>Asterales</taxon>
        <taxon>Asteraceae</taxon>
        <taxon>Asteroideae</taxon>
        <taxon>Anthemideae</taxon>
        <taxon>Anthemidinae</taxon>
        <taxon>Tanacetum</taxon>
    </lineage>
</organism>
<protein>
    <submittedName>
        <fullName evidence="2">Uncharacterized protein</fullName>
    </submittedName>
</protein>
<accession>A0A699VH09</accession>
<reference evidence="2" key="1">
    <citation type="journal article" date="2019" name="Sci. Rep.">
        <title>Draft genome of Tanacetum cinerariifolium, the natural source of mosquito coil.</title>
        <authorList>
            <person name="Yamashiro T."/>
            <person name="Shiraishi A."/>
            <person name="Satake H."/>
            <person name="Nakayama K."/>
        </authorList>
    </citation>
    <scope>NUCLEOTIDE SEQUENCE</scope>
</reference>
<name>A0A699VH09_TANCI</name>
<feature type="region of interest" description="Disordered" evidence="1">
    <location>
        <begin position="1"/>
        <end position="24"/>
    </location>
</feature>
<gene>
    <name evidence="2" type="ORF">Tci_905769</name>
</gene>
<evidence type="ECO:0000313" key="2">
    <source>
        <dbReference type="EMBL" id="GFD33800.1"/>
    </source>
</evidence>
<evidence type="ECO:0000256" key="1">
    <source>
        <dbReference type="SAM" id="MobiDB-lite"/>
    </source>
</evidence>